<dbReference type="Proteomes" id="UP000095280">
    <property type="component" value="Unplaced"/>
</dbReference>
<comment type="subcellular location">
    <subcellularLocation>
        <location evidence="1">Membrane</location>
        <topology evidence="1">Single-pass membrane protein</topology>
    </subcellularLocation>
</comment>
<dbReference type="InterPro" id="IPR037141">
    <property type="entry name" value="NDT80_DNA-bd_dom_sf"/>
</dbReference>
<evidence type="ECO:0000256" key="8">
    <source>
        <dbReference type="SAM" id="Phobius"/>
    </source>
</evidence>
<feature type="region of interest" description="Disordered" evidence="7">
    <location>
        <begin position="60"/>
        <end position="129"/>
    </location>
</feature>
<dbReference type="InterPro" id="IPR051577">
    <property type="entry name" value="MRF-like"/>
</dbReference>
<reference evidence="12" key="1">
    <citation type="submission" date="2016-11" db="UniProtKB">
        <authorList>
            <consortium name="WormBaseParasite"/>
        </authorList>
    </citation>
    <scope>IDENTIFICATION</scope>
</reference>
<evidence type="ECO:0000313" key="11">
    <source>
        <dbReference type="Proteomes" id="UP000095280"/>
    </source>
</evidence>
<keyword evidence="4 6" id="KW-0238">DNA-binding</keyword>
<evidence type="ECO:0000313" key="12">
    <source>
        <dbReference type="WBParaSite" id="maker-uti_cns_0001817-snap-gene-0.11-mRNA-1"/>
    </source>
</evidence>
<dbReference type="InterPro" id="IPR024061">
    <property type="entry name" value="NDT80_DNA-bd_dom"/>
</dbReference>
<feature type="region of interest" description="Disordered" evidence="7">
    <location>
        <begin position="624"/>
        <end position="672"/>
    </location>
</feature>
<dbReference type="PROSITE" id="PS51688">
    <property type="entry name" value="ICA"/>
    <property type="match status" value="1"/>
</dbReference>
<keyword evidence="5 8" id="KW-0472">Membrane</keyword>
<dbReference type="GO" id="GO:0043565">
    <property type="term" value="F:sequence-specific DNA binding"/>
    <property type="evidence" value="ECO:0007669"/>
    <property type="project" value="TreeGrafter"/>
</dbReference>
<evidence type="ECO:0000256" key="7">
    <source>
        <dbReference type="SAM" id="MobiDB-lite"/>
    </source>
</evidence>
<dbReference type="WBParaSite" id="maker-uti_cns_0001817-snap-gene-0.11-mRNA-1">
    <property type="protein sequence ID" value="maker-uti_cns_0001817-snap-gene-0.11-mRNA-1"/>
    <property type="gene ID" value="maker-uti_cns_0001817-snap-gene-0.11"/>
</dbReference>
<dbReference type="Pfam" id="PF13884">
    <property type="entry name" value="Peptidase_S74"/>
    <property type="match status" value="1"/>
</dbReference>
<dbReference type="SUPFAM" id="SSF49417">
    <property type="entry name" value="p53-like transcription factors"/>
    <property type="match status" value="1"/>
</dbReference>
<accession>A0A1I8GGI7</accession>
<feature type="transmembrane region" description="Helical" evidence="8">
    <location>
        <begin position="683"/>
        <end position="707"/>
    </location>
</feature>
<dbReference type="Gene3D" id="2.60.40.1390">
    <property type="entry name" value="NDT80 DNA-binding domain"/>
    <property type="match status" value="1"/>
</dbReference>
<feature type="compositionally biased region" description="Low complexity" evidence="7">
    <location>
        <begin position="433"/>
        <end position="446"/>
    </location>
</feature>
<evidence type="ECO:0000256" key="2">
    <source>
        <dbReference type="ARBA" id="ARBA00022692"/>
    </source>
</evidence>
<evidence type="ECO:0000259" key="9">
    <source>
        <dbReference type="PROSITE" id="PS51517"/>
    </source>
</evidence>
<evidence type="ECO:0000256" key="4">
    <source>
        <dbReference type="ARBA" id="ARBA00023125"/>
    </source>
</evidence>
<feature type="region of interest" description="Disordered" evidence="7">
    <location>
        <begin position="433"/>
        <end position="461"/>
    </location>
</feature>
<evidence type="ECO:0000256" key="1">
    <source>
        <dbReference type="ARBA" id="ARBA00004167"/>
    </source>
</evidence>
<organism evidence="11 12">
    <name type="scientific">Macrostomum lignano</name>
    <dbReference type="NCBI Taxonomy" id="282301"/>
    <lineage>
        <taxon>Eukaryota</taxon>
        <taxon>Metazoa</taxon>
        <taxon>Spiralia</taxon>
        <taxon>Lophotrochozoa</taxon>
        <taxon>Platyhelminthes</taxon>
        <taxon>Rhabditophora</taxon>
        <taxon>Macrostomorpha</taxon>
        <taxon>Macrostomida</taxon>
        <taxon>Macrostomidae</taxon>
        <taxon>Macrostomum</taxon>
    </lineage>
</organism>
<dbReference type="InterPro" id="IPR008967">
    <property type="entry name" value="p53-like_TF_DNA-bd_sf"/>
</dbReference>
<feature type="domain" description="Peptidase S74" evidence="10">
    <location>
        <begin position="503"/>
        <end position="610"/>
    </location>
</feature>
<dbReference type="GO" id="GO:0003700">
    <property type="term" value="F:DNA-binding transcription factor activity"/>
    <property type="evidence" value="ECO:0007669"/>
    <property type="project" value="UniProtKB-UniRule"/>
</dbReference>
<dbReference type="Pfam" id="PF13887">
    <property type="entry name" value="MYRF_ICA"/>
    <property type="match status" value="1"/>
</dbReference>
<dbReference type="AlphaFoldDB" id="A0A1I8GGI7"/>
<sequence length="985" mass="106404">MNPNENSVFDQGVSFSTAIPNQYQYSMHYSNQDRGSADALISGYVVDESSVVKEENSLLEFSKRSQPRRNSEQPTTNACKREYESESGSPQLPAHLPPTKRPHNDSPLNSASNSSSDAQSPPDLLVGDGNVFNNRAFQMGDDYSAASLEESFELQEPDWSQTDNQYNERVDQSGQIQQPSPTTDGFCSYGLQRTLSERVPGQRFHPRDPAAPATFSEQRPLTFESWSEFPIGTLLEVVNCSGPQQQQQQLATRQADTIFSVQADKGFQFSGREGVWISQKKNHFQITCIVGVSGHQWAVPIAPSHDDESSCTVQLVRSFQLSLTAVRAESPFESPPIALEQAEANRTRRQFVTQPLSLPGQGVRVRAVAGRLHFTSATLNNQRRRGELHPDQRFFRLAVGIDAVLESGLAVPLCRQLSGRVIVRASNPGQFEASSATAAGTADAAAEQNSTTEEAQPAADGWRFPDKGVAAFAGRVGINTTTPGEALTVSGNLQLNGNLLQPSDARIKAIEDELQPADQLANISQLRIYNYRRLDGGPGGVGASHSSRDTGVIAQEVAGVLPDAVRKSSTQLVPTTGEPLLLVNKDRIYMENVGAVKQLGELTASLDKRIGELERMRSQLCRVRDSLRAPASPEQQRQQQQTGRGGAALTRAPEAGSSYSAEQSKSADESRSWRSSTACGMKIATLAIAVFALISCCFCATAVILLVSRIAPAVVSTAPLETTSATTASMTSLTPESTVTATTDRQTSKVSPSTLKTSTKLPIPTSSKQPNDGIIRPDSCNGAGCRPVPCCHSASRQNLSMLNKQRPLRQANQFVESTDVAIWKLGSARLASANLGEWSLTVGSNAACEAAGDIGSRLALQFDHSNCRGSNMTLKLMLDASFPTEAELHLRLKTNLTCDYCQPSIAHDRCPSSQSDGKLIGGCVPVSDWGCDCNLGRAAAHLRHLATLRLTPTGLTNPCQMDPGALGQTFLEFRILFERQTYGCN</sequence>
<name>A0A1I8GGI7_9PLAT</name>
<dbReference type="InterPro" id="IPR026932">
    <property type="entry name" value="MYRF_ICA"/>
</dbReference>
<dbReference type="GO" id="GO:0016540">
    <property type="term" value="P:protein autoprocessing"/>
    <property type="evidence" value="ECO:0007669"/>
    <property type="project" value="InterPro"/>
</dbReference>
<feature type="region of interest" description="Disordered" evidence="7">
    <location>
        <begin position="722"/>
        <end position="773"/>
    </location>
</feature>
<dbReference type="GO" id="GO:0045893">
    <property type="term" value="P:positive regulation of DNA-templated transcription"/>
    <property type="evidence" value="ECO:0007669"/>
    <property type="project" value="TreeGrafter"/>
</dbReference>
<dbReference type="GO" id="GO:0005634">
    <property type="term" value="C:nucleus"/>
    <property type="evidence" value="ECO:0007669"/>
    <property type="project" value="TreeGrafter"/>
</dbReference>
<evidence type="ECO:0000256" key="5">
    <source>
        <dbReference type="ARBA" id="ARBA00023136"/>
    </source>
</evidence>
<keyword evidence="2 8" id="KW-0812">Transmembrane</keyword>
<feature type="compositionally biased region" description="Polar residues" evidence="7">
    <location>
        <begin position="735"/>
        <end position="770"/>
    </location>
</feature>
<dbReference type="PANTHER" id="PTHR13029">
    <property type="match status" value="1"/>
</dbReference>
<proteinExistence type="predicted"/>
<keyword evidence="3 8" id="KW-1133">Transmembrane helix</keyword>
<feature type="compositionally biased region" description="Low complexity" evidence="7">
    <location>
        <begin position="105"/>
        <end position="123"/>
    </location>
</feature>
<dbReference type="GO" id="GO:0005789">
    <property type="term" value="C:endoplasmic reticulum membrane"/>
    <property type="evidence" value="ECO:0007669"/>
    <property type="project" value="TreeGrafter"/>
</dbReference>
<evidence type="ECO:0000256" key="6">
    <source>
        <dbReference type="PROSITE-ProRule" id="PRU00850"/>
    </source>
</evidence>
<dbReference type="PANTHER" id="PTHR13029:SF18">
    <property type="entry name" value="MYELIN REGULATORY FACTOR HOMOLOG 1"/>
    <property type="match status" value="1"/>
</dbReference>
<protein>
    <submittedName>
        <fullName evidence="12">NDT80 domain-containing protein</fullName>
    </submittedName>
</protein>
<evidence type="ECO:0000256" key="3">
    <source>
        <dbReference type="ARBA" id="ARBA00022989"/>
    </source>
</evidence>
<dbReference type="Pfam" id="PF05224">
    <property type="entry name" value="NDT80_PhoG"/>
    <property type="match status" value="1"/>
</dbReference>
<feature type="domain" description="NDT80" evidence="9">
    <location>
        <begin position="194"/>
        <end position="435"/>
    </location>
</feature>
<feature type="DNA-binding region" description="NDT80" evidence="6">
    <location>
        <begin position="194"/>
        <end position="435"/>
    </location>
</feature>
<dbReference type="PROSITE" id="PS51517">
    <property type="entry name" value="NDT80"/>
    <property type="match status" value="1"/>
</dbReference>
<feature type="compositionally biased region" description="Low complexity" evidence="7">
    <location>
        <begin position="722"/>
        <end position="734"/>
    </location>
</feature>
<evidence type="ECO:0000259" key="10">
    <source>
        <dbReference type="PROSITE" id="PS51688"/>
    </source>
</evidence>
<keyword evidence="11" id="KW-1185">Reference proteome</keyword>
<dbReference type="InterPro" id="IPR030392">
    <property type="entry name" value="S74_ICA"/>
</dbReference>